<dbReference type="AlphaFoldDB" id="A0A0P7H715"/>
<sequence length="55" mass="6141">MTGISEADMNRINEFIKRNKFERSPDLLCPDEDESPDDAADGIGGRLVRTGDKDE</sequence>
<evidence type="ECO:0000313" key="3">
    <source>
        <dbReference type="Proteomes" id="UP000050535"/>
    </source>
</evidence>
<evidence type="ECO:0000313" key="2">
    <source>
        <dbReference type="EMBL" id="KPN29161.1"/>
    </source>
</evidence>
<comment type="caution">
    <text evidence="2">The sequence shown here is derived from an EMBL/GenBank/DDBJ whole genome shotgun (WGS) entry which is preliminary data.</text>
</comment>
<feature type="compositionally biased region" description="Acidic residues" evidence="1">
    <location>
        <begin position="29"/>
        <end position="40"/>
    </location>
</feature>
<gene>
    <name evidence="2" type="ORF">SY89_03395</name>
</gene>
<accession>A0A0P7H715</accession>
<name>A0A0P7H715_9EURY</name>
<proteinExistence type="predicted"/>
<feature type="region of interest" description="Disordered" evidence="1">
    <location>
        <begin position="22"/>
        <end position="55"/>
    </location>
</feature>
<dbReference type="Proteomes" id="UP000050535">
    <property type="component" value="Unassembled WGS sequence"/>
</dbReference>
<protein>
    <submittedName>
        <fullName evidence="2">Uncharacterized protein</fullName>
    </submittedName>
</protein>
<keyword evidence="3" id="KW-1185">Reference proteome</keyword>
<reference evidence="3" key="1">
    <citation type="submission" date="2013-11" db="EMBL/GenBank/DDBJ databases">
        <authorList>
            <person name="Hoang H.T."/>
            <person name="Killian M.L."/>
            <person name="Madson D.M."/>
            <person name="Arruda P.H.E."/>
            <person name="Sun D."/>
            <person name="Schwartz K.J."/>
            <person name="Yoon K."/>
        </authorList>
    </citation>
    <scope>NUCLEOTIDE SEQUENCE [LARGE SCALE GENOMIC DNA]</scope>
    <source>
        <strain evidence="3">CDK2</strain>
    </source>
</reference>
<dbReference type="RefSeq" id="WP_189319215.1">
    <property type="nucleotide sequence ID" value="NZ_LGUC01000002.1"/>
</dbReference>
<dbReference type="STRING" id="699431.SY89_03395"/>
<dbReference type="EMBL" id="LGUC01000002">
    <property type="protein sequence ID" value="KPN29161.1"/>
    <property type="molecule type" value="Genomic_DNA"/>
</dbReference>
<evidence type="ECO:0000256" key="1">
    <source>
        <dbReference type="SAM" id="MobiDB-lite"/>
    </source>
</evidence>
<organism evidence="2 3">
    <name type="scientific">Halolamina pelagica</name>
    <dbReference type="NCBI Taxonomy" id="699431"/>
    <lineage>
        <taxon>Archaea</taxon>
        <taxon>Methanobacteriati</taxon>
        <taxon>Methanobacteriota</taxon>
        <taxon>Stenosarchaea group</taxon>
        <taxon>Halobacteria</taxon>
        <taxon>Halobacteriales</taxon>
        <taxon>Haloferacaceae</taxon>
    </lineage>
</organism>